<feature type="compositionally biased region" description="Low complexity" evidence="1">
    <location>
        <begin position="202"/>
        <end position="234"/>
    </location>
</feature>
<organism evidence="2 3">
    <name type="scientific">Caloramator quimbayensis</name>
    <dbReference type="NCBI Taxonomy" id="1147123"/>
    <lineage>
        <taxon>Bacteria</taxon>
        <taxon>Bacillati</taxon>
        <taxon>Bacillota</taxon>
        <taxon>Clostridia</taxon>
        <taxon>Eubacteriales</taxon>
        <taxon>Clostridiaceae</taxon>
        <taxon>Caloramator</taxon>
    </lineage>
</organism>
<dbReference type="EMBL" id="FUYH01000009">
    <property type="protein sequence ID" value="SKA88793.1"/>
    <property type="molecule type" value="Genomic_DNA"/>
</dbReference>
<evidence type="ECO:0000313" key="3">
    <source>
        <dbReference type="Proteomes" id="UP000190105"/>
    </source>
</evidence>
<dbReference type="STRING" id="1147123.SAMN05443428_10935"/>
<evidence type="ECO:0000256" key="1">
    <source>
        <dbReference type="SAM" id="MobiDB-lite"/>
    </source>
</evidence>
<protein>
    <submittedName>
        <fullName evidence="2">Uncharacterized protein</fullName>
    </submittedName>
</protein>
<gene>
    <name evidence="2" type="ORF">SAMN05443428_10935</name>
</gene>
<dbReference type="OrthoDB" id="1894053at2"/>
<feature type="region of interest" description="Disordered" evidence="1">
    <location>
        <begin position="194"/>
        <end position="235"/>
    </location>
</feature>
<sequence>MRKNILIVFIVIMALIAFPLSLAFSKGGYKFVPKTENADILGEIAKAYNKEGNIEISEELINNIMTQAFKKPFNKGIISIEDCYFYIDGENINVCLKSSYKGKNFYPNISAKLDYSDKGLIAYVSKFKLGNLALPKSILINSIKEYSNDYFKVVEDKIIISNNFVPFNVNKIYIKDKKIVIELKKDLKISNNNEKENEKTAKNINTNQSSIPKNNKNSQSSTSKSNSLQSNKTNVNSAADESKKLLYLVKSQLNGAISSVKTSKEKKILQTIQNVVGEVAKNPSYPYKSEAGKVISDYKSLNPEEKERVKKAILNNVDTKNVIKLISIFGL</sequence>
<keyword evidence="3" id="KW-1185">Reference proteome</keyword>
<dbReference type="AlphaFoldDB" id="A0A1T4XH24"/>
<accession>A0A1T4XH24</accession>
<proteinExistence type="predicted"/>
<reference evidence="3" key="1">
    <citation type="submission" date="2017-02" db="EMBL/GenBank/DDBJ databases">
        <authorList>
            <person name="Varghese N."/>
            <person name="Submissions S."/>
        </authorList>
    </citation>
    <scope>NUCLEOTIDE SEQUENCE [LARGE SCALE GENOMIC DNA]</scope>
    <source>
        <strain evidence="3">USBA 833</strain>
    </source>
</reference>
<dbReference type="RefSeq" id="WP_078696470.1">
    <property type="nucleotide sequence ID" value="NZ_FUYH01000009.1"/>
</dbReference>
<evidence type="ECO:0000313" key="2">
    <source>
        <dbReference type="EMBL" id="SKA88793.1"/>
    </source>
</evidence>
<dbReference type="Proteomes" id="UP000190105">
    <property type="component" value="Unassembled WGS sequence"/>
</dbReference>
<name>A0A1T4XH24_9CLOT</name>